<accession>A0AAV4WS86</accession>
<reference evidence="1 2" key="1">
    <citation type="submission" date="2021-06" db="EMBL/GenBank/DDBJ databases">
        <title>Caerostris extrusa draft genome.</title>
        <authorList>
            <person name="Kono N."/>
            <person name="Arakawa K."/>
        </authorList>
    </citation>
    <scope>NUCLEOTIDE SEQUENCE [LARGE SCALE GENOMIC DNA]</scope>
</reference>
<gene>
    <name evidence="1" type="ORF">CEXT_165101</name>
</gene>
<dbReference type="EMBL" id="BPLR01016690">
    <property type="protein sequence ID" value="GIY85776.1"/>
    <property type="molecule type" value="Genomic_DNA"/>
</dbReference>
<proteinExistence type="predicted"/>
<evidence type="ECO:0000313" key="1">
    <source>
        <dbReference type="EMBL" id="GIY85776.1"/>
    </source>
</evidence>
<protein>
    <submittedName>
        <fullName evidence="1">Uncharacterized protein</fullName>
    </submittedName>
</protein>
<dbReference type="Proteomes" id="UP001054945">
    <property type="component" value="Unassembled WGS sequence"/>
</dbReference>
<keyword evidence="2" id="KW-1185">Reference proteome</keyword>
<evidence type="ECO:0000313" key="2">
    <source>
        <dbReference type="Proteomes" id="UP001054945"/>
    </source>
</evidence>
<comment type="caution">
    <text evidence="1">The sequence shown here is derived from an EMBL/GenBank/DDBJ whole genome shotgun (WGS) entry which is preliminary data.</text>
</comment>
<organism evidence="1 2">
    <name type="scientific">Caerostris extrusa</name>
    <name type="common">Bark spider</name>
    <name type="synonym">Caerostris bankana</name>
    <dbReference type="NCBI Taxonomy" id="172846"/>
    <lineage>
        <taxon>Eukaryota</taxon>
        <taxon>Metazoa</taxon>
        <taxon>Ecdysozoa</taxon>
        <taxon>Arthropoda</taxon>
        <taxon>Chelicerata</taxon>
        <taxon>Arachnida</taxon>
        <taxon>Araneae</taxon>
        <taxon>Araneomorphae</taxon>
        <taxon>Entelegynae</taxon>
        <taxon>Araneoidea</taxon>
        <taxon>Araneidae</taxon>
        <taxon>Caerostris</taxon>
    </lineage>
</organism>
<dbReference type="AlphaFoldDB" id="A0AAV4WS86"/>
<sequence length="161" mass="18269">MKNNDFVIENYDVIKENYDVVVAALLSNTGYTDSPNKGKYYTIKPRVDTHSRIQKKVSCTSENIGQYRTPRYKESIVHPDTVSYTQRCREVLQYREALSVPPKYTGKCSRNTEEAFANTGKHLITQHRESIVKPGIHGSYSFHTSNTGKVIRSSSTKTISA</sequence>
<name>A0AAV4WS86_CAEEX</name>